<dbReference type="Gene3D" id="3.20.20.140">
    <property type="entry name" value="Metal-dependent hydrolases"/>
    <property type="match status" value="1"/>
</dbReference>
<dbReference type="PANTHER" id="PTHR47345:SF1">
    <property type="entry name" value="CUT9-INTERACTING PROTEIN SCN1"/>
    <property type="match status" value="1"/>
</dbReference>
<dbReference type="InterPro" id="IPR001130">
    <property type="entry name" value="TatD-like"/>
</dbReference>
<dbReference type="Pfam" id="PF01026">
    <property type="entry name" value="TatD_DNase"/>
    <property type="match status" value="1"/>
</dbReference>
<proteinExistence type="predicted"/>
<sequence>MDQIRLYDSHCHLSPDVTINEYDELKKSLGNQEWPINLMMTNHIDRELIFKLMDEETIRNNKNVLLNVGIHPWFTHLYTNEKRNINEPEIEFKKRHYFSILEKHSKNASDEIDKLIEQLPIPENLDDIIEIMEDKLKSNNNVNIGEIGIDKVARIPNSGYLGNSSSISGLSNYRIKMSHQLKIFKRQLNLIISVNRKKLSTSMHCVGAQGTMYECLKKFDGLIKEKQPDKVVNMAMHSYSGSIDNAKMLMKLSNVKVWFGISEFVNLKFEKDSKRWLLLKELLHIIRDCALVETDFGVDRMKNEHKGNILQIYTKLEELEVNDLNTSLYENWCKFRQV</sequence>
<evidence type="ECO:0000313" key="2">
    <source>
        <dbReference type="Proteomes" id="UP001378960"/>
    </source>
</evidence>
<comment type="caution">
    <text evidence="1">The sequence shown here is derived from an EMBL/GenBank/DDBJ whole genome shotgun (WGS) entry which is preliminary data.</text>
</comment>
<reference evidence="1 2" key="1">
    <citation type="journal article" date="2023" name="Elife">
        <title>Identification of key yeast species and microbe-microbe interactions impacting larval growth of Drosophila in the wild.</title>
        <authorList>
            <person name="Mure A."/>
            <person name="Sugiura Y."/>
            <person name="Maeda R."/>
            <person name="Honda K."/>
            <person name="Sakurai N."/>
            <person name="Takahashi Y."/>
            <person name="Watada M."/>
            <person name="Katoh T."/>
            <person name="Gotoh A."/>
            <person name="Gotoh Y."/>
            <person name="Taniguchi I."/>
            <person name="Nakamura K."/>
            <person name="Hayashi T."/>
            <person name="Katayama T."/>
            <person name="Uemura T."/>
            <person name="Hattori Y."/>
        </authorList>
    </citation>
    <scope>NUCLEOTIDE SEQUENCE [LARGE SCALE GENOMIC DNA]</scope>
    <source>
        <strain evidence="1 2">PK-24</strain>
    </source>
</reference>
<name>A0AAV5QXD1_PICKL</name>
<dbReference type="GO" id="GO:0016788">
    <property type="term" value="F:hydrolase activity, acting on ester bonds"/>
    <property type="evidence" value="ECO:0007669"/>
    <property type="project" value="InterPro"/>
</dbReference>
<dbReference type="SUPFAM" id="SSF51556">
    <property type="entry name" value="Metallo-dependent hydrolases"/>
    <property type="match status" value="1"/>
</dbReference>
<organism evidence="1 2">
    <name type="scientific">Pichia kluyveri</name>
    <name type="common">Yeast</name>
    <dbReference type="NCBI Taxonomy" id="36015"/>
    <lineage>
        <taxon>Eukaryota</taxon>
        <taxon>Fungi</taxon>
        <taxon>Dikarya</taxon>
        <taxon>Ascomycota</taxon>
        <taxon>Saccharomycotina</taxon>
        <taxon>Pichiomycetes</taxon>
        <taxon>Pichiales</taxon>
        <taxon>Pichiaceae</taxon>
        <taxon>Pichia</taxon>
    </lineage>
</organism>
<dbReference type="InterPro" id="IPR053044">
    <property type="entry name" value="Metallo-hydrolase/TatD-type"/>
</dbReference>
<dbReference type="InterPro" id="IPR032466">
    <property type="entry name" value="Metal_Hydrolase"/>
</dbReference>
<dbReference type="Proteomes" id="UP001378960">
    <property type="component" value="Unassembled WGS sequence"/>
</dbReference>
<dbReference type="AlphaFoldDB" id="A0AAV5QXD1"/>
<protein>
    <submittedName>
        <fullName evidence="1">Endodeoxyribonuclease</fullName>
    </submittedName>
</protein>
<keyword evidence="2" id="KW-1185">Reference proteome</keyword>
<dbReference type="EMBL" id="BTGB01000001">
    <property type="protein sequence ID" value="GMM43844.1"/>
    <property type="molecule type" value="Genomic_DNA"/>
</dbReference>
<gene>
    <name evidence="1" type="ORF">DAPK24_004190</name>
</gene>
<evidence type="ECO:0000313" key="1">
    <source>
        <dbReference type="EMBL" id="GMM43844.1"/>
    </source>
</evidence>
<dbReference type="PANTHER" id="PTHR47345">
    <property type="entry name" value="CUT9-INTERACTING PROTEIN SCN1"/>
    <property type="match status" value="1"/>
</dbReference>
<accession>A0AAV5QXD1</accession>